<feature type="compositionally biased region" description="Polar residues" evidence="1">
    <location>
        <begin position="67"/>
        <end position="91"/>
    </location>
</feature>
<feature type="compositionally biased region" description="Polar residues" evidence="1">
    <location>
        <begin position="366"/>
        <end position="395"/>
    </location>
</feature>
<gene>
    <name evidence="2" type="ORF">EV356DRAFT_536594</name>
</gene>
<protein>
    <submittedName>
        <fullName evidence="2">Uncharacterized protein</fullName>
    </submittedName>
</protein>
<reference evidence="2" key="1">
    <citation type="journal article" date="2020" name="Stud. Mycol.">
        <title>101 Dothideomycetes genomes: a test case for predicting lifestyles and emergence of pathogens.</title>
        <authorList>
            <person name="Haridas S."/>
            <person name="Albert R."/>
            <person name="Binder M."/>
            <person name="Bloem J."/>
            <person name="Labutti K."/>
            <person name="Salamov A."/>
            <person name="Andreopoulos B."/>
            <person name="Baker S."/>
            <person name="Barry K."/>
            <person name="Bills G."/>
            <person name="Bluhm B."/>
            <person name="Cannon C."/>
            <person name="Castanera R."/>
            <person name="Culley D."/>
            <person name="Daum C."/>
            <person name="Ezra D."/>
            <person name="Gonzalez J."/>
            <person name="Henrissat B."/>
            <person name="Kuo A."/>
            <person name="Liang C."/>
            <person name="Lipzen A."/>
            <person name="Lutzoni F."/>
            <person name="Magnuson J."/>
            <person name="Mondo S."/>
            <person name="Nolan M."/>
            <person name="Ohm R."/>
            <person name="Pangilinan J."/>
            <person name="Park H.-J."/>
            <person name="Ramirez L."/>
            <person name="Alfaro M."/>
            <person name="Sun H."/>
            <person name="Tritt A."/>
            <person name="Yoshinaga Y."/>
            <person name="Zwiers L.-H."/>
            <person name="Turgeon B."/>
            <person name="Goodwin S."/>
            <person name="Spatafora J."/>
            <person name="Crous P."/>
            <person name="Grigoriev I."/>
        </authorList>
    </citation>
    <scope>NUCLEOTIDE SEQUENCE</scope>
    <source>
        <strain evidence="2">Tuck. ex Michener</strain>
    </source>
</reference>
<evidence type="ECO:0000256" key="1">
    <source>
        <dbReference type="SAM" id="MobiDB-lite"/>
    </source>
</evidence>
<feature type="region of interest" description="Disordered" evidence="1">
    <location>
        <begin position="1"/>
        <end position="104"/>
    </location>
</feature>
<keyword evidence="3" id="KW-1185">Reference proteome</keyword>
<name>A0A6A6GXP3_VIRVR</name>
<evidence type="ECO:0000313" key="2">
    <source>
        <dbReference type="EMBL" id="KAF2230250.1"/>
    </source>
</evidence>
<feature type="compositionally biased region" description="Polar residues" evidence="1">
    <location>
        <begin position="15"/>
        <end position="26"/>
    </location>
</feature>
<dbReference type="AlphaFoldDB" id="A0A6A6GXP3"/>
<sequence>MPLHSRRTRQREGLLQQSVTQRQLSDTAAMISRPMPPNGYPQSLSPALESPIISPSSSPISVPKTLAPSQPTPSCSHCRSHAPNVTITRPSSLPPLTHESGVPSHLEPPVSTSIFSLTPSHPELPIDVTLPSNVQQHRKRKRGNDWWSWVSSSIRIFGRRPTSGHSYKSSFLEPRSNHLVIKHEHYHFLGSGKDVESLGEEDWRYPIRVEKADGNAQFVQAVALMDSLWGWEGVCISGDIAGKLGLPYQDYEVCTLTHPNNTSFRGFRREGCIMRWAAEPDKPRRNQEIFLPPKYLESQVTVVPNLVADVIVGGHEIKRLGLKDGFLGFLPESPVPVTSQQARMNHQDDRAELTALRARQERVQSERTQNQRAQNEGSWATSSHQPRHTSFQQQHYPGPQQPRYTNFQQQHYPGSQQQQHYPGSQQQQHDPGSQQHRQTSSQQPHYPSSQQPRHTSTQWPRHTSFQQPHHLGSQQSRYPDS</sequence>
<dbReference type="Proteomes" id="UP000800092">
    <property type="component" value="Unassembled WGS sequence"/>
</dbReference>
<feature type="compositionally biased region" description="Low complexity" evidence="1">
    <location>
        <begin position="408"/>
        <end position="452"/>
    </location>
</feature>
<evidence type="ECO:0000313" key="3">
    <source>
        <dbReference type="Proteomes" id="UP000800092"/>
    </source>
</evidence>
<feature type="compositionally biased region" description="Low complexity" evidence="1">
    <location>
        <begin position="50"/>
        <end position="61"/>
    </location>
</feature>
<accession>A0A6A6GXP3</accession>
<proteinExistence type="predicted"/>
<feature type="region of interest" description="Disordered" evidence="1">
    <location>
        <begin position="359"/>
        <end position="481"/>
    </location>
</feature>
<dbReference type="EMBL" id="ML991845">
    <property type="protein sequence ID" value="KAF2230250.1"/>
    <property type="molecule type" value="Genomic_DNA"/>
</dbReference>
<feature type="compositionally biased region" description="Polar residues" evidence="1">
    <location>
        <begin position="453"/>
        <end position="481"/>
    </location>
</feature>
<organism evidence="2 3">
    <name type="scientific">Viridothelium virens</name>
    <name type="common">Speckled blister lichen</name>
    <name type="synonym">Trypethelium virens</name>
    <dbReference type="NCBI Taxonomy" id="1048519"/>
    <lineage>
        <taxon>Eukaryota</taxon>
        <taxon>Fungi</taxon>
        <taxon>Dikarya</taxon>
        <taxon>Ascomycota</taxon>
        <taxon>Pezizomycotina</taxon>
        <taxon>Dothideomycetes</taxon>
        <taxon>Dothideomycetes incertae sedis</taxon>
        <taxon>Trypetheliales</taxon>
        <taxon>Trypetheliaceae</taxon>
        <taxon>Viridothelium</taxon>
    </lineage>
</organism>